<keyword evidence="6" id="KW-1185">Reference proteome</keyword>
<evidence type="ECO:0000313" key="6">
    <source>
        <dbReference type="Proteomes" id="UP000789831"/>
    </source>
</evidence>
<comment type="caution">
    <text evidence="5">The sequence shown here is derived from an EMBL/GenBank/DDBJ whole genome shotgun (WGS) entry which is preliminary data.</text>
</comment>
<dbReference type="PRINTS" id="PR00326">
    <property type="entry name" value="GTP1OBG"/>
</dbReference>
<accession>A0A9N9EK36</accession>
<reference evidence="5" key="1">
    <citation type="submission" date="2021-06" db="EMBL/GenBank/DDBJ databases">
        <authorList>
            <person name="Kallberg Y."/>
            <person name="Tangrot J."/>
            <person name="Rosling A."/>
        </authorList>
    </citation>
    <scope>NUCLEOTIDE SEQUENCE</scope>
    <source>
        <strain evidence="5">MT106</strain>
    </source>
</reference>
<dbReference type="SUPFAM" id="SSF52540">
    <property type="entry name" value="P-loop containing nucleoside triphosphate hydrolases"/>
    <property type="match status" value="1"/>
</dbReference>
<dbReference type="InterPro" id="IPR031167">
    <property type="entry name" value="G_OBG"/>
</dbReference>
<dbReference type="Gene3D" id="1.10.150.300">
    <property type="entry name" value="TGS-like domain"/>
    <property type="match status" value="1"/>
</dbReference>
<dbReference type="OrthoDB" id="424823at2759"/>
<dbReference type="Proteomes" id="UP000789831">
    <property type="component" value="Unassembled WGS sequence"/>
</dbReference>
<feature type="non-terminal residue" evidence="5">
    <location>
        <position position="1"/>
    </location>
</feature>
<evidence type="ECO:0000313" key="5">
    <source>
        <dbReference type="EMBL" id="CAG8677303.1"/>
    </source>
</evidence>
<dbReference type="AlphaFoldDB" id="A0A9N9EK36"/>
<keyword evidence="2" id="KW-0067">ATP-binding</keyword>
<evidence type="ECO:0000256" key="2">
    <source>
        <dbReference type="ARBA" id="ARBA00022840"/>
    </source>
</evidence>
<dbReference type="GO" id="GO:0005737">
    <property type="term" value="C:cytoplasm"/>
    <property type="evidence" value="ECO:0007669"/>
    <property type="project" value="TreeGrafter"/>
</dbReference>
<evidence type="ECO:0000259" key="4">
    <source>
        <dbReference type="PROSITE" id="PS51710"/>
    </source>
</evidence>
<keyword evidence="3" id="KW-0175">Coiled coil</keyword>
<dbReference type="Gene3D" id="3.40.50.300">
    <property type="entry name" value="P-loop containing nucleotide triphosphate hydrolases"/>
    <property type="match status" value="1"/>
</dbReference>
<dbReference type="Pfam" id="PF01926">
    <property type="entry name" value="MMR_HSR1"/>
    <property type="match status" value="1"/>
</dbReference>
<dbReference type="GO" id="GO:0016887">
    <property type="term" value="F:ATP hydrolysis activity"/>
    <property type="evidence" value="ECO:0007669"/>
    <property type="project" value="TreeGrafter"/>
</dbReference>
<dbReference type="InterPro" id="IPR006073">
    <property type="entry name" value="GTP-bd"/>
</dbReference>
<organism evidence="5 6">
    <name type="scientific">Ambispora gerdemannii</name>
    <dbReference type="NCBI Taxonomy" id="144530"/>
    <lineage>
        <taxon>Eukaryota</taxon>
        <taxon>Fungi</taxon>
        <taxon>Fungi incertae sedis</taxon>
        <taxon>Mucoromycota</taxon>
        <taxon>Glomeromycotina</taxon>
        <taxon>Glomeromycetes</taxon>
        <taxon>Archaeosporales</taxon>
        <taxon>Ambisporaceae</taxon>
        <taxon>Ambispora</taxon>
    </lineage>
</organism>
<feature type="domain" description="OBG-type G" evidence="4">
    <location>
        <begin position="32"/>
        <end position="251"/>
    </location>
</feature>
<protein>
    <submittedName>
        <fullName evidence="5">5639_t:CDS:1</fullName>
    </submittedName>
</protein>
<feature type="coiled-coil region" evidence="3">
    <location>
        <begin position="130"/>
        <end position="160"/>
    </location>
</feature>
<dbReference type="InterPro" id="IPR023192">
    <property type="entry name" value="TGS-like_dom_sf"/>
</dbReference>
<dbReference type="EMBL" id="CAJVPL010009242">
    <property type="protein sequence ID" value="CAG8677303.1"/>
    <property type="molecule type" value="Genomic_DNA"/>
</dbReference>
<keyword evidence="1" id="KW-0547">Nucleotide-binding</keyword>
<dbReference type="GO" id="GO:0005524">
    <property type="term" value="F:ATP binding"/>
    <property type="evidence" value="ECO:0007669"/>
    <property type="project" value="UniProtKB-KW"/>
</dbReference>
<dbReference type="InterPro" id="IPR012675">
    <property type="entry name" value="Beta-grasp_dom_sf"/>
</dbReference>
<dbReference type="PROSITE" id="PS51710">
    <property type="entry name" value="G_OBG"/>
    <property type="match status" value="1"/>
</dbReference>
<name>A0A9N9EK36_9GLOM</name>
<gene>
    <name evidence="5" type="ORF">AGERDE_LOCUS12514</name>
</gene>
<proteinExistence type="predicted"/>
<sequence>AGAAWLVQSRLGNKALFLSTCSPWLALGDILIANYPFATIDPNVGIMPLSDPRLEKLSKYWQSKKTTLSVIEIVDIAGLVKGAAEGSGLGNEFLSHIREVDLICQVLRCFPEKEIVHVEKSVNPLRDLEIIQLELILADLQQVKRKLEKLKVRDEKSQKEKNILRLIQANLEKEISVNQLSLTKGEKELIKGYNFLTNKPTLLLANYGGDKEEIKEMEKYAQEKQLFFFPLAVKIEREMEKLTEGEKKEIS</sequence>
<dbReference type="GO" id="GO:0005525">
    <property type="term" value="F:GTP binding"/>
    <property type="evidence" value="ECO:0007669"/>
    <property type="project" value="InterPro"/>
</dbReference>
<dbReference type="PANTHER" id="PTHR23305">
    <property type="entry name" value="OBG GTPASE FAMILY"/>
    <property type="match status" value="1"/>
</dbReference>
<evidence type="ECO:0000256" key="1">
    <source>
        <dbReference type="ARBA" id="ARBA00022741"/>
    </source>
</evidence>
<evidence type="ECO:0000256" key="3">
    <source>
        <dbReference type="SAM" id="Coils"/>
    </source>
</evidence>
<dbReference type="FunFam" id="1.10.150.300:FF:000001">
    <property type="entry name" value="Ribosome-binding ATPase YchF"/>
    <property type="match status" value="1"/>
</dbReference>
<dbReference type="Gene3D" id="3.10.20.30">
    <property type="match status" value="1"/>
</dbReference>
<dbReference type="InterPro" id="IPR027417">
    <property type="entry name" value="P-loop_NTPase"/>
</dbReference>
<dbReference type="PANTHER" id="PTHR23305:SF18">
    <property type="entry name" value="OBG-TYPE G DOMAIN-CONTAINING PROTEIN"/>
    <property type="match status" value="1"/>
</dbReference>